<evidence type="ECO:0000313" key="2">
    <source>
        <dbReference type="EMBL" id="GAA0173259.1"/>
    </source>
</evidence>
<reference evidence="2 3" key="1">
    <citation type="submission" date="2024-01" db="EMBL/GenBank/DDBJ databases">
        <title>The complete chloroplast genome sequence of Lithospermum erythrorhizon: insights into the phylogenetic relationship among Boraginaceae species and the maternal lineages of purple gromwells.</title>
        <authorList>
            <person name="Okada T."/>
            <person name="Watanabe K."/>
        </authorList>
    </citation>
    <scope>NUCLEOTIDE SEQUENCE [LARGE SCALE GENOMIC DNA]</scope>
</reference>
<proteinExistence type="predicted"/>
<comment type="caution">
    <text evidence="2">The sequence shown here is derived from an EMBL/GenBank/DDBJ whole genome shotgun (WGS) entry which is preliminary data.</text>
</comment>
<dbReference type="Proteomes" id="UP001454036">
    <property type="component" value="Unassembled WGS sequence"/>
</dbReference>
<evidence type="ECO:0000259" key="1">
    <source>
        <dbReference type="Pfam" id="PF03732"/>
    </source>
</evidence>
<dbReference type="AlphaFoldDB" id="A0AAV3RBP2"/>
<feature type="domain" description="Retrotransposon gag" evidence="1">
    <location>
        <begin position="6"/>
        <end position="77"/>
    </location>
</feature>
<organism evidence="2 3">
    <name type="scientific">Lithospermum erythrorhizon</name>
    <name type="common">Purple gromwell</name>
    <name type="synonym">Lithospermum officinale var. erythrorhizon</name>
    <dbReference type="NCBI Taxonomy" id="34254"/>
    <lineage>
        <taxon>Eukaryota</taxon>
        <taxon>Viridiplantae</taxon>
        <taxon>Streptophyta</taxon>
        <taxon>Embryophyta</taxon>
        <taxon>Tracheophyta</taxon>
        <taxon>Spermatophyta</taxon>
        <taxon>Magnoliopsida</taxon>
        <taxon>eudicotyledons</taxon>
        <taxon>Gunneridae</taxon>
        <taxon>Pentapetalae</taxon>
        <taxon>asterids</taxon>
        <taxon>lamiids</taxon>
        <taxon>Boraginales</taxon>
        <taxon>Boraginaceae</taxon>
        <taxon>Boraginoideae</taxon>
        <taxon>Lithospermeae</taxon>
        <taxon>Lithospermum</taxon>
    </lineage>
</organism>
<dbReference type="Pfam" id="PF03732">
    <property type="entry name" value="Retrotrans_gag"/>
    <property type="match status" value="1"/>
</dbReference>
<dbReference type="EMBL" id="BAABME010008518">
    <property type="protein sequence ID" value="GAA0173259.1"/>
    <property type="molecule type" value="Genomic_DNA"/>
</dbReference>
<dbReference type="InterPro" id="IPR005162">
    <property type="entry name" value="Retrotrans_gag_dom"/>
</dbReference>
<keyword evidence="3" id="KW-1185">Reference proteome</keyword>
<name>A0AAV3RBP2_LITER</name>
<evidence type="ECO:0000313" key="3">
    <source>
        <dbReference type="Proteomes" id="UP001454036"/>
    </source>
</evidence>
<protein>
    <recommendedName>
        <fullName evidence="1">Retrotransposon gag domain-containing protein</fullName>
    </recommendedName>
</protein>
<sequence length="94" mass="11079">MLTVGSRREYTYQQTTDAFIAKFGSAIQAHQDERTLMDIEQGPNYLRSYQKRYNDILLTIPEVNKKIACMAFYRRLRYGKLKKALVLERPLSKD</sequence>
<accession>A0AAV3RBP2</accession>
<gene>
    <name evidence="2" type="ORF">LIER_26914</name>
</gene>